<dbReference type="AlphaFoldDB" id="A0A9D0ZBD0"/>
<evidence type="ECO:0000259" key="2">
    <source>
        <dbReference type="PROSITE" id="PS51831"/>
    </source>
</evidence>
<reference evidence="3" key="1">
    <citation type="submission" date="2020-10" db="EMBL/GenBank/DDBJ databases">
        <authorList>
            <person name="Gilroy R."/>
        </authorList>
    </citation>
    <scope>NUCLEOTIDE SEQUENCE</scope>
    <source>
        <strain evidence="3">ChiSxjej2B14-6234</strain>
    </source>
</reference>
<proteinExistence type="predicted"/>
<dbReference type="PROSITE" id="PS51831">
    <property type="entry name" value="HD"/>
    <property type="match status" value="1"/>
</dbReference>
<evidence type="ECO:0000256" key="1">
    <source>
        <dbReference type="ARBA" id="ARBA00022801"/>
    </source>
</evidence>
<dbReference type="Proteomes" id="UP000886887">
    <property type="component" value="Unassembled WGS sequence"/>
</dbReference>
<feature type="domain" description="HD" evidence="2">
    <location>
        <begin position="86"/>
        <end position="197"/>
    </location>
</feature>
<dbReference type="InterPro" id="IPR026875">
    <property type="entry name" value="PHydrolase_assoc_dom"/>
</dbReference>
<evidence type="ECO:0000313" key="3">
    <source>
        <dbReference type="EMBL" id="HIQ72280.1"/>
    </source>
</evidence>
<dbReference type="InterPro" id="IPR051094">
    <property type="entry name" value="Diverse_Catalytic_Enzymes"/>
</dbReference>
<sequence>MLKYESLSLERTRQIETEKRDGTFARLGTEDADAIRRAAVEGDRGTVWRPAFVRDVDKILHCPYYNRYSDKTQVFSLLKNDDITRRSLHVQLVSRIARTIGRALNLNVDLIEAIALGHDIGHPPFAHTGESYLDELYHEHTGRHFYHNIHSVRVLDAIYPLNVSLQTLAGVAGHNGEVELEEYRPVPIGDFETFDRIIERAYTDRAFARRIQPSTLEGSVVQICDIIAYLGKDRQDAARVHVADESAFEGGEIGALNAEIINNLVVNVIENSYGKPYIRLDARHFRALQASKRDNYAIIYESAATRARLDVTARPMMREMYGQLLEDLRRENRRSPVFTHHIDYVSRAHYPRRAPYERTEPNQLVVDYIASMTDDYFIDLHRYLFPQSPLRVEYRGYFDELKG</sequence>
<reference evidence="3" key="2">
    <citation type="journal article" date="2021" name="PeerJ">
        <title>Extensive microbial diversity within the chicken gut microbiome revealed by metagenomics and culture.</title>
        <authorList>
            <person name="Gilroy R."/>
            <person name="Ravi A."/>
            <person name="Getino M."/>
            <person name="Pursley I."/>
            <person name="Horton D.L."/>
            <person name="Alikhan N.F."/>
            <person name="Baker D."/>
            <person name="Gharbi K."/>
            <person name="Hall N."/>
            <person name="Watson M."/>
            <person name="Adriaenssens E.M."/>
            <person name="Foster-Nyarko E."/>
            <person name="Jarju S."/>
            <person name="Secka A."/>
            <person name="Antonio M."/>
            <person name="Oren A."/>
            <person name="Chaudhuri R.R."/>
            <person name="La Ragione R."/>
            <person name="Hildebrand F."/>
            <person name="Pallen M.J."/>
        </authorList>
    </citation>
    <scope>NUCLEOTIDE SEQUENCE</scope>
    <source>
        <strain evidence="3">ChiSxjej2B14-6234</strain>
    </source>
</reference>
<dbReference type="Pfam" id="PF13286">
    <property type="entry name" value="HD_assoc"/>
    <property type="match status" value="1"/>
</dbReference>
<protein>
    <submittedName>
        <fullName evidence="3">HD domain-containing protein</fullName>
    </submittedName>
</protein>
<accession>A0A9D0ZBD0</accession>
<gene>
    <name evidence="3" type="ORF">IAB73_08760</name>
</gene>
<dbReference type="Pfam" id="PF01966">
    <property type="entry name" value="HD"/>
    <property type="match status" value="1"/>
</dbReference>
<organism evidence="3 4">
    <name type="scientific">Candidatus Onthenecus intestinigallinarum</name>
    <dbReference type="NCBI Taxonomy" id="2840875"/>
    <lineage>
        <taxon>Bacteria</taxon>
        <taxon>Bacillati</taxon>
        <taxon>Bacillota</taxon>
        <taxon>Clostridia</taxon>
        <taxon>Eubacteriales</taxon>
        <taxon>Candidatus Onthenecus</taxon>
    </lineage>
</organism>
<dbReference type="EMBL" id="DVFJ01000031">
    <property type="protein sequence ID" value="HIQ72280.1"/>
    <property type="molecule type" value="Genomic_DNA"/>
</dbReference>
<dbReference type="InterPro" id="IPR003607">
    <property type="entry name" value="HD/PDEase_dom"/>
</dbReference>
<dbReference type="PANTHER" id="PTHR35795:SF1">
    <property type="entry name" value="BIS(5'-NUCLEOSYL)-TETRAPHOSPHATASE, SYMMETRICAL"/>
    <property type="match status" value="1"/>
</dbReference>
<evidence type="ECO:0000313" key="4">
    <source>
        <dbReference type="Proteomes" id="UP000886887"/>
    </source>
</evidence>
<comment type="caution">
    <text evidence="3">The sequence shown here is derived from an EMBL/GenBank/DDBJ whole genome shotgun (WGS) entry which is preliminary data.</text>
</comment>
<dbReference type="InterPro" id="IPR006674">
    <property type="entry name" value="HD_domain"/>
</dbReference>
<name>A0A9D0ZBD0_9FIRM</name>
<dbReference type="PANTHER" id="PTHR35795">
    <property type="entry name" value="SLR1885 PROTEIN"/>
    <property type="match status" value="1"/>
</dbReference>
<dbReference type="GO" id="GO:0016787">
    <property type="term" value="F:hydrolase activity"/>
    <property type="evidence" value="ECO:0007669"/>
    <property type="project" value="UniProtKB-KW"/>
</dbReference>
<dbReference type="SUPFAM" id="SSF109604">
    <property type="entry name" value="HD-domain/PDEase-like"/>
    <property type="match status" value="1"/>
</dbReference>
<dbReference type="Gene3D" id="1.10.3210.10">
    <property type="entry name" value="Hypothetical protein af1432"/>
    <property type="match status" value="1"/>
</dbReference>
<dbReference type="CDD" id="cd00077">
    <property type="entry name" value="HDc"/>
    <property type="match status" value="1"/>
</dbReference>
<dbReference type="SMART" id="SM00471">
    <property type="entry name" value="HDc"/>
    <property type="match status" value="1"/>
</dbReference>
<keyword evidence="1" id="KW-0378">Hydrolase</keyword>